<dbReference type="EMBL" id="KI683356">
    <property type="protein sequence ID" value="ETL78124.1"/>
    <property type="molecule type" value="Genomic_DNA"/>
</dbReference>
<name>W2K0R6_PHYNI</name>
<feature type="region of interest" description="Disordered" evidence="1">
    <location>
        <begin position="62"/>
        <end position="84"/>
    </location>
</feature>
<accession>W2K0R6</accession>
<protein>
    <submittedName>
        <fullName evidence="2">Uncharacterized protein</fullName>
    </submittedName>
</protein>
<sequence>MTDLRRLNKPLSDLDLAKTINLTTILQTRSIGQLLTAIVSFVPVQICRAEDNMLRLLRDGEDDATTGNEAGRTSLSSENDSTGTDASEIAQSIRFGLLSPLLESWNGRCVVVNVNGEAVNRKELLLEPPRRNFVCDLRFTLY</sequence>
<dbReference type="OrthoDB" id="167542at2759"/>
<organism evidence="2">
    <name type="scientific">Phytophthora nicotianae</name>
    <name type="common">Potato buckeye rot agent</name>
    <name type="synonym">Phytophthora parasitica</name>
    <dbReference type="NCBI Taxonomy" id="4792"/>
    <lineage>
        <taxon>Eukaryota</taxon>
        <taxon>Sar</taxon>
        <taxon>Stramenopiles</taxon>
        <taxon>Oomycota</taxon>
        <taxon>Peronosporomycetes</taxon>
        <taxon>Peronosporales</taxon>
        <taxon>Peronosporaceae</taxon>
        <taxon>Phytophthora</taxon>
    </lineage>
</organism>
<feature type="compositionally biased region" description="Polar residues" evidence="1">
    <location>
        <begin position="65"/>
        <end position="84"/>
    </location>
</feature>
<dbReference type="VEuPathDB" id="FungiDB:PPTG_18685"/>
<dbReference type="Proteomes" id="UP000054423">
    <property type="component" value="Unassembled WGS sequence"/>
</dbReference>
<proteinExistence type="predicted"/>
<evidence type="ECO:0000313" key="2">
    <source>
        <dbReference type="EMBL" id="ETL78124.1"/>
    </source>
</evidence>
<gene>
    <name evidence="2" type="ORF">L917_21009</name>
</gene>
<dbReference type="AlphaFoldDB" id="W2K0R6"/>
<evidence type="ECO:0000256" key="1">
    <source>
        <dbReference type="SAM" id="MobiDB-lite"/>
    </source>
</evidence>
<reference evidence="2" key="1">
    <citation type="submission" date="2013-11" db="EMBL/GenBank/DDBJ databases">
        <title>The Genome Sequence of Phytophthora parasitica CHvinca01.</title>
        <authorList>
            <consortium name="The Broad Institute Genomics Platform"/>
            <person name="Russ C."/>
            <person name="Tyler B."/>
            <person name="Panabieres F."/>
            <person name="Shan W."/>
            <person name="Tripathy S."/>
            <person name="Grunwald N."/>
            <person name="Machado M."/>
            <person name="Johnson C.S."/>
            <person name="Arredondo F."/>
            <person name="Hong C."/>
            <person name="Coffey M."/>
            <person name="Young S.K."/>
            <person name="Zeng Q."/>
            <person name="Gargeya S."/>
            <person name="Fitzgerald M."/>
            <person name="Abouelleil A."/>
            <person name="Alvarado L."/>
            <person name="Chapman S.B."/>
            <person name="Gainer-Dewar J."/>
            <person name="Goldberg J."/>
            <person name="Griggs A."/>
            <person name="Gujja S."/>
            <person name="Hansen M."/>
            <person name="Howarth C."/>
            <person name="Imamovic A."/>
            <person name="Ireland A."/>
            <person name="Larimer J."/>
            <person name="McCowan C."/>
            <person name="Murphy C."/>
            <person name="Pearson M."/>
            <person name="Poon T.W."/>
            <person name="Priest M."/>
            <person name="Roberts A."/>
            <person name="Saif S."/>
            <person name="Shea T."/>
            <person name="Sykes S."/>
            <person name="Wortman J."/>
            <person name="Nusbaum C."/>
            <person name="Birren B."/>
        </authorList>
    </citation>
    <scope>NUCLEOTIDE SEQUENCE [LARGE SCALE GENOMIC DNA]</scope>
    <source>
        <strain evidence="2">CHvinca01</strain>
    </source>
</reference>